<feature type="transmembrane region" description="Helical" evidence="1">
    <location>
        <begin position="18"/>
        <end position="36"/>
    </location>
</feature>
<evidence type="ECO:0000313" key="4">
    <source>
        <dbReference type="Proteomes" id="UP000471753"/>
    </source>
</evidence>
<dbReference type="EMBL" id="WUFT01000018">
    <property type="protein sequence ID" value="NEJ73649.1"/>
    <property type="molecule type" value="Genomic_DNA"/>
</dbReference>
<dbReference type="Proteomes" id="UP000471753">
    <property type="component" value="Unassembled WGS sequence"/>
</dbReference>
<dbReference type="AlphaFoldDB" id="A0A7K3UKC9"/>
<evidence type="ECO:0000256" key="1">
    <source>
        <dbReference type="SAM" id="Phobius"/>
    </source>
</evidence>
<evidence type="ECO:0000313" key="3">
    <source>
        <dbReference type="EMBL" id="NEJ73649.1"/>
    </source>
</evidence>
<keyword evidence="1" id="KW-0812">Transmembrane</keyword>
<reference evidence="3 4" key="1">
    <citation type="submission" date="2019-12" db="EMBL/GenBank/DDBJ databases">
        <title>Rhizobium genotypes associated with high levels of biological nitrogen fixation by grain legumes in a temperate-maritime cropping system.</title>
        <authorList>
            <person name="Maluk M."/>
            <person name="Francesc Ferrando Molina F."/>
            <person name="Lopez Del Egido L."/>
            <person name="Lafos M."/>
            <person name="Langarica-Fuentes A."/>
            <person name="Gebre Yohannes G."/>
            <person name="Young M.W."/>
            <person name="Martin P."/>
            <person name="Gantlett R."/>
            <person name="Kenicer G."/>
            <person name="Hawes C."/>
            <person name="Begg G.S."/>
            <person name="Quilliam R.S."/>
            <person name="Squire G.R."/>
            <person name="Poole P.S."/>
            <person name="Young P.W."/>
            <person name="Iannetta P.M."/>
            <person name="James E.K."/>
        </authorList>
    </citation>
    <scope>NUCLEOTIDE SEQUENCE [LARGE SCALE GENOMIC DNA]</scope>
    <source>
        <strain evidence="3 4">JHI366</strain>
    </source>
</reference>
<dbReference type="Pfam" id="PF12158">
    <property type="entry name" value="DUF3592"/>
    <property type="match status" value="1"/>
</dbReference>
<dbReference type="InterPro" id="IPR021994">
    <property type="entry name" value="DUF3592"/>
</dbReference>
<feature type="domain" description="DUF3592" evidence="2">
    <location>
        <begin position="70"/>
        <end position="116"/>
    </location>
</feature>
<keyword evidence="1" id="KW-1133">Transmembrane helix</keyword>
<gene>
    <name evidence="3" type="ORF">GR197_24430</name>
</gene>
<sequence length="141" mass="15882">MVSAIRQKETEGPSIYEALWVASIIAFPLILFGLRVRQIYLSYRWRPAIAQITACYTGTIVDVDSLFVDAEFSVDGVSYHKTEINTRQMRRAGFEPGSLVSVFVNPDDPHDLILNKRDTNLLDALARSFVVRFLPTSSRSA</sequence>
<accession>A0A7K3UKC9</accession>
<dbReference type="RefSeq" id="WP_164014204.1">
    <property type="nucleotide sequence ID" value="NZ_WUFT01000018.1"/>
</dbReference>
<evidence type="ECO:0000259" key="2">
    <source>
        <dbReference type="Pfam" id="PF12158"/>
    </source>
</evidence>
<proteinExistence type="predicted"/>
<comment type="caution">
    <text evidence="3">The sequence shown here is derived from an EMBL/GenBank/DDBJ whole genome shotgun (WGS) entry which is preliminary data.</text>
</comment>
<protein>
    <recommendedName>
        <fullName evidence="2">DUF3592 domain-containing protein</fullName>
    </recommendedName>
</protein>
<keyword evidence="1" id="KW-0472">Membrane</keyword>
<name>A0A7K3UKC9_9HYPH</name>
<organism evidence="3 4">
    <name type="scientific">Rhizobium phaseoli</name>
    <dbReference type="NCBI Taxonomy" id="396"/>
    <lineage>
        <taxon>Bacteria</taxon>
        <taxon>Pseudomonadati</taxon>
        <taxon>Pseudomonadota</taxon>
        <taxon>Alphaproteobacteria</taxon>
        <taxon>Hyphomicrobiales</taxon>
        <taxon>Rhizobiaceae</taxon>
        <taxon>Rhizobium/Agrobacterium group</taxon>
        <taxon>Rhizobium</taxon>
    </lineage>
</organism>